<sequence length="97" mass="11724">MEDILVQMVKILSFFTKFETYMMMYQENKEIKNYNIFYNAITILLFINLKRNKRIKGISKIGNDIIAFLDLLEIFINNYNERNKNLDIVLTQLQFDQ</sequence>
<dbReference type="EMBL" id="ASPP01003489">
    <property type="protein sequence ID" value="ETO33320.1"/>
    <property type="molecule type" value="Genomic_DNA"/>
</dbReference>
<organism evidence="1 2">
    <name type="scientific">Reticulomyxa filosa</name>
    <dbReference type="NCBI Taxonomy" id="46433"/>
    <lineage>
        <taxon>Eukaryota</taxon>
        <taxon>Sar</taxon>
        <taxon>Rhizaria</taxon>
        <taxon>Retaria</taxon>
        <taxon>Foraminifera</taxon>
        <taxon>Monothalamids</taxon>
        <taxon>Reticulomyxidae</taxon>
        <taxon>Reticulomyxa</taxon>
    </lineage>
</organism>
<keyword evidence="2" id="KW-1185">Reference proteome</keyword>
<dbReference type="Proteomes" id="UP000023152">
    <property type="component" value="Unassembled WGS sequence"/>
</dbReference>
<proteinExistence type="predicted"/>
<reference evidence="1 2" key="1">
    <citation type="journal article" date="2013" name="Curr. Biol.">
        <title>The Genome of the Foraminiferan Reticulomyxa filosa.</title>
        <authorList>
            <person name="Glockner G."/>
            <person name="Hulsmann N."/>
            <person name="Schleicher M."/>
            <person name="Noegel A.A."/>
            <person name="Eichinger L."/>
            <person name="Gallinger C."/>
            <person name="Pawlowski J."/>
            <person name="Sierra R."/>
            <person name="Euteneuer U."/>
            <person name="Pillet L."/>
            <person name="Moustafa A."/>
            <person name="Platzer M."/>
            <person name="Groth M."/>
            <person name="Szafranski K."/>
            <person name="Schliwa M."/>
        </authorList>
    </citation>
    <scope>NUCLEOTIDE SEQUENCE [LARGE SCALE GENOMIC DNA]</scope>
</reference>
<evidence type="ECO:0000313" key="1">
    <source>
        <dbReference type="EMBL" id="ETO33320.1"/>
    </source>
</evidence>
<name>X6P439_RETFI</name>
<evidence type="ECO:0000313" key="2">
    <source>
        <dbReference type="Proteomes" id="UP000023152"/>
    </source>
</evidence>
<gene>
    <name evidence="1" type="ORF">RFI_03786</name>
</gene>
<dbReference type="AlphaFoldDB" id="X6P439"/>
<protein>
    <submittedName>
        <fullName evidence="1">Uncharacterized protein</fullName>
    </submittedName>
</protein>
<comment type="caution">
    <text evidence="1">The sequence shown here is derived from an EMBL/GenBank/DDBJ whole genome shotgun (WGS) entry which is preliminary data.</text>
</comment>
<accession>X6P439</accession>